<gene>
    <name evidence="1" type="ORF">ACFOUW_25530</name>
</gene>
<proteinExistence type="predicted"/>
<evidence type="ECO:0008006" key="3">
    <source>
        <dbReference type="Google" id="ProtNLM"/>
    </source>
</evidence>
<dbReference type="Gene3D" id="3.40.50.720">
    <property type="entry name" value="NAD(P)-binding Rossmann-like Domain"/>
    <property type="match status" value="1"/>
</dbReference>
<dbReference type="EMBL" id="JBHRZH010000023">
    <property type="protein sequence ID" value="MFC3764222.1"/>
    <property type="molecule type" value="Genomic_DNA"/>
</dbReference>
<evidence type="ECO:0000313" key="1">
    <source>
        <dbReference type="EMBL" id="MFC3764222.1"/>
    </source>
</evidence>
<accession>A0ABV7YGS2</accession>
<name>A0ABV7YGS2_9ACTN</name>
<keyword evidence="2" id="KW-1185">Reference proteome</keyword>
<evidence type="ECO:0000313" key="2">
    <source>
        <dbReference type="Proteomes" id="UP001595699"/>
    </source>
</evidence>
<dbReference type="Proteomes" id="UP001595699">
    <property type="component" value="Unassembled WGS sequence"/>
</dbReference>
<comment type="caution">
    <text evidence="1">The sequence shown here is derived from an EMBL/GenBank/DDBJ whole genome shotgun (WGS) entry which is preliminary data.</text>
</comment>
<protein>
    <recommendedName>
        <fullName evidence="3">SDR family oxidoreductase</fullName>
    </recommendedName>
</protein>
<organism evidence="1 2">
    <name type="scientific">Tenggerimyces flavus</name>
    <dbReference type="NCBI Taxonomy" id="1708749"/>
    <lineage>
        <taxon>Bacteria</taxon>
        <taxon>Bacillati</taxon>
        <taxon>Actinomycetota</taxon>
        <taxon>Actinomycetes</taxon>
        <taxon>Propionibacteriales</taxon>
        <taxon>Nocardioidaceae</taxon>
        <taxon>Tenggerimyces</taxon>
    </lineage>
</organism>
<reference evidence="2" key="1">
    <citation type="journal article" date="2019" name="Int. J. Syst. Evol. Microbiol.">
        <title>The Global Catalogue of Microorganisms (GCM) 10K type strain sequencing project: providing services to taxonomists for standard genome sequencing and annotation.</title>
        <authorList>
            <consortium name="The Broad Institute Genomics Platform"/>
            <consortium name="The Broad Institute Genome Sequencing Center for Infectious Disease"/>
            <person name="Wu L."/>
            <person name="Ma J."/>
        </authorList>
    </citation>
    <scope>NUCLEOTIDE SEQUENCE [LARGE SCALE GENOMIC DNA]</scope>
    <source>
        <strain evidence="2">CGMCC 4.7241</strain>
    </source>
</reference>
<sequence length="119" mass="12119">MNSRPICPSILGRQPRFGKGSGSGCGEGRRWQAIPEATPGGSIGALVNAGLDAFVQAATLDLTRGIRLNAVCPGRVRETLVVLGMDPSAGTPAADAACAYVEAVEGTMQGQSIIPRPAS</sequence>
<dbReference type="RefSeq" id="WP_205115003.1">
    <property type="nucleotide sequence ID" value="NZ_JAFBCM010000001.1"/>
</dbReference>